<dbReference type="EMBL" id="SIDB01000004">
    <property type="protein sequence ID" value="KAI3433687.1"/>
    <property type="molecule type" value="Genomic_DNA"/>
</dbReference>
<dbReference type="SUPFAM" id="SSF88697">
    <property type="entry name" value="PUA domain-like"/>
    <property type="match status" value="1"/>
</dbReference>
<dbReference type="InterPro" id="IPR015947">
    <property type="entry name" value="PUA-like_sf"/>
</dbReference>
<dbReference type="InterPro" id="IPR046336">
    <property type="entry name" value="Lon_prtase_N_sf"/>
</dbReference>
<dbReference type="OrthoDB" id="264917at2759"/>
<dbReference type="PROSITE" id="PS51787">
    <property type="entry name" value="LON_N"/>
    <property type="match status" value="1"/>
</dbReference>
<dbReference type="Pfam" id="PF02190">
    <property type="entry name" value="LON_substr_bdg"/>
    <property type="match status" value="1"/>
</dbReference>
<evidence type="ECO:0000313" key="4">
    <source>
        <dbReference type="Proteomes" id="UP001055712"/>
    </source>
</evidence>
<dbReference type="SMART" id="SM00464">
    <property type="entry name" value="LON"/>
    <property type="match status" value="1"/>
</dbReference>
<dbReference type="PANTHER" id="PTHR46732:SF8">
    <property type="entry name" value="ATP-DEPENDENT PROTEASE LA (LON) DOMAIN PROTEIN"/>
    <property type="match status" value="1"/>
</dbReference>
<proteinExistence type="predicted"/>
<gene>
    <name evidence="3" type="ORF">D9Q98_003496</name>
</gene>
<evidence type="ECO:0000256" key="1">
    <source>
        <dbReference type="SAM" id="MobiDB-lite"/>
    </source>
</evidence>
<reference evidence="3" key="1">
    <citation type="journal article" date="2019" name="Plant J.">
        <title>Chlorella vulgaris genome assembly and annotation reveals the molecular basis for metabolic acclimation to high light conditions.</title>
        <authorList>
            <person name="Cecchin M."/>
            <person name="Marcolungo L."/>
            <person name="Rossato M."/>
            <person name="Girolomoni L."/>
            <person name="Cosentino E."/>
            <person name="Cuine S."/>
            <person name="Li-Beisson Y."/>
            <person name="Delledonne M."/>
            <person name="Ballottari M."/>
        </authorList>
    </citation>
    <scope>NUCLEOTIDE SEQUENCE</scope>
    <source>
        <strain evidence="3">211/11P</strain>
    </source>
</reference>
<dbReference type="InterPro" id="IPR003111">
    <property type="entry name" value="Lon_prtase_N"/>
</dbReference>
<evidence type="ECO:0000259" key="2">
    <source>
        <dbReference type="PROSITE" id="PS51787"/>
    </source>
</evidence>
<name>A0A9D4TSW3_CHLVU</name>
<keyword evidence="4" id="KW-1185">Reference proteome</keyword>
<organism evidence="3 4">
    <name type="scientific">Chlorella vulgaris</name>
    <name type="common">Green alga</name>
    <dbReference type="NCBI Taxonomy" id="3077"/>
    <lineage>
        <taxon>Eukaryota</taxon>
        <taxon>Viridiplantae</taxon>
        <taxon>Chlorophyta</taxon>
        <taxon>core chlorophytes</taxon>
        <taxon>Trebouxiophyceae</taxon>
        <taxon>Chlorellales</taxon>
        <taxon>Chlorellaceae</taxon>
        <taxon>Chlorella clade</taxon>
        <taxon>Chlorella</taxon>
    </lineage>
</organism>
<dbReference type="Gene3D" id="2.30.130.40">
    <property type="entry name" value="LON domain-like"/>
    <property type="match status" value="1"/>
</dbReference>
<evidence type="ECO:0000313" key="3">
    <source>
        <dbReference type="EMBL" id="KAI3433687.1"/>
    </source>
</evidence>
<comment type="caution">
    <text evidence="3">The sequence shown here is derived from an EMBL/GenBank/DDBJ whole genome shotgun (WGS) entry which is preliminary data.</text>
</comment>
<sequence length="324" mass="34762">MLAFSKGGCTLIPCTPAPQTRAWGAGGVPHKAAPCQQQQRRSSKDGWPGSRRLATAQRQRRAQSLVPKAAARKPGGLREQLPIFPLGLVALPATEVPLQIFEARYRVLFSTLMAGAEGIDEGLVNPDKAWCGSRLFGMTFIDQKSQGLASIGTLLEITEHSNLEDGRLLVNNRGRQRFKILEVVEESPVLVCEVEYLRDEEDEGANSPEAVALAAEVAELFRSVVSLSVKLKATSVPADIANPRQLTELGPFDLSFWVASLFAGSPYQQQALLEEETTLGRLKASQELLSGTQRYLGAQVALVGAFKPSGGSESDASPPAGGPD</sequence>
<dbReference type="PANTHER" id="PTHR46732">
    <property type="entry name" value="ATP-DEPENDENT PROTEASE LA (LON) DOMAIN PROTEIN"/>
    <property type="match status" value="1"/>
</dbReference>
<dbReference type="AlphaFoldDB" id="A0A9D4TSW3"/>
<feature type="region of interest" description="Disordered" evidence="1">
    <location>
        <begin position="25"/>
        <end position="73"/>
    </location>
</feature>
<reference evidence="3" key="2">
    <citation type="submission" date="2020-11" db="EMBL/GenBank/DDBJ databases">
        <authorList>
            <person name="Cecchin M."/>
            <person name="Marcolungo L."/>
            <person name="Rossato M."/>
            <person name="Girolomoni L."/>
            <person name="Cosentino E."/>
            <person name="Cuine S."/>
            <person name="Li-Beisson Y."/>
            <person name="Delledonne M."/>
            <person name="Ballottari M."/>
        </authorList>
    </citation>
    <scope>NUCLEOTIDE SEQUENCE</scope>
    <source>
        <strain evidence="3">211/11P</strain>
        <tissue evidence="3">Whole cell</tissue>
    </source>
</reference>
<feature type="domain" description="Lon N-terminal" evidence="2">
    <location>
        <begin position="81"/>
        <end position="293"/>
    </location>
</feature>
<protein>
    <recommendedName>
        <fullName evidence="2">Lon N-terminal domain-containing protein</fullName>
    </recommendedName>
</protein>
<dbReference type="Proteomes" id="UP001055712">
    <property type="component" value="Unassembled WGS sequence"/>
</dbReference>
<accession>A0A9D4TSW3</accession>